<feature type="region of interest" description="Disordered" evidence="14">
    <location>
        <begin position="239"/>
        <end position="267"/>
    </location>
</feature>
<dbReference type="InterPro" id="IPR005130">
    <property type="entry name" value="Ser_deHydtase-like_asu"/>
</dbReference>
<comment type="similarity">
    <text evidence="3">Belongs to the iron-sulfur dependent L-serine dehydratase family.</text>
</comment>
<evidence type="ECO:0000256" key="4">
    <source>
        <dbReference type="ARBA" id="ARBA00012093"/>
    </source>
</evidence>
<evidence type="ECO:0000256" key="11">
    <source>
        <dbReference type="ARBA" id="ARBA00023239"/>
    </source>
</evidence>
<dbReference type="EC" id="4.3.1.17" evidence="4"/>
<keyword evidence="11 17" id="KW-0456">Lyase</keyword>
<reference evidence="17 18" key="1">
    <citation type="submission" date="2017-03" db="EMBL/GenBank/DDBJ databases">
        <authorList>
            <person name="Afonso C.L."/>
            <person name="Miller P.J."/>
            <person name="Scott M.A."/>
            <person name="Spackman E."/>
            <person name="Goraichik I."/>
            <person name="Dimitrov K.M."/>
            <person name="Suarez D.L."/>
            <person name="Swayne D.E."/>
        </authorList>
    </citation>
    <scope>NUCLEOTIDE SEQUENCE [LARGE SCALE GENOMIC DNA]</scope>
    <source>
        <strain evidence="17 18">ATCC 9172</strain>
    </source>
</reference>
<name>A0A2H1J799_BRELN</name>
<comment type="catalytic activity">
    <reaction evidence="13">
        <text>L-serine = pyruvate + NH4(+)</text>
        <dbReference type="Rhea" id="RHEA:19169"/>
        <dbReference type="ChEBI" id="CHEBI:15361"/>
        <dbReference type="ChEBI" id="CHEBI:28938"/>
        <dbReference type="ChEBI" id="CHEBI:33384"/>
        <dbReference type="EC" id="4.3.1.17"/>
    </reaction>
</comment>
<dbReference type="PANTHER" id="PTHR30182">
    <property type="entry name" value="L-SERINE DEHYDRATASE"/>
    <property type="match status" value="1"/>
</dbReference>
<dbReference type="PANTHER" id="PTHR30182:SF1">
    <property type="entry name" value="L-SERINE DEHYDRATASE 1"/>
    <property type="match status" value="1"/>
</dbReference>
<keyword evidence="6" id="KW-0312">Gluconeogenesis</keyword>
<evidence type="ECO:0000256" key="10">
    <source>
        <dbReference type="ARBA" id="ARBA00023014"/>
    </source>
</evidence>
<dbReference type="AlphaFoldDB" id="A0A2H1J799"/>
<comment type="cofactor">
    <cofactor evidence="1">
        <name>[4Fe-4S] cluster</name>
        <dbReference type="ChEBI" id="CHEBI:49883"/>
    </cofactor>
</comment>
<dbReference type="Proteomes" id="UP000234641">
    <property type="component" value="Unassembled WGS sequence"/>
</dbReference>
<keyword evidence="10" id="KW-0411">Iron-sulfur</keyword>
<evidence type="ECO:0000256" key="14">
    <source>
        <dbReference type="SAM" id="MobiDB-lite"/>
    </source>
</evidence>
<sequence length="581" mass="61162">MSLTRPGVDSPAGLPNGTAFRGGSSGWRMQTLKRGRSRSVPTHCRHRLALHVSARLFGRPRRHLIRNEVIAMPLSVFDLFTVGIGPSSSHTVGPMRAGASFIDLLGETLGSVADLRVDVFGSLAATGAGHGTFDAILIGLEGCRPDLIEANELTARRTRMSETGTIILGDSTGNGVELKFTEDDMVKRPLTVLPRHTNAMTVTAYDAAGETLAEETYYSVGGGFVTSETEFLEKEKTAEAGAGGGGDGAADDGGGAAGGGGGDGGSDAEFAVADSVVDAELESYDEELPYPFHSGVELLQRCRENDLSIAEIMHANELSMRDEDEIRHGLLHIYSVMEECASASLDRSGYLPGGLKVRRRAHDWYLKLKAEDPDRDPGYYLEWVNLIAMAVNEENASGGRVVTAPTNGAAGIIPAVLHYALNYVPAVVEGGESAKHRAIVDFLLTAAAIGVLYKERASISGAEVGCQGEVGSASSMAAGGLAAVMGGTPEQVENAAEIAMEHNLGLTCDPISGLVQVPCIERNAIAAGKAINASRMALWGDGQHRVSLDEVIETMRQTGADMSSKYKETAMGGLAVNVVEC</sequence>
<evidence type="ECO:0000256" key="12">
    <source>
        <dbReference type="ARBA" id="ARBA00041766"/>
    </source>
</evidence>
<evidence type="ECO:0000259" key="16">
    <source>
        <dbReference type="Pfam" id="PF03315"/>
    </source>
</evidence>
<keyword evidence="8" id="KW-0479">Metal-binding</keyword>
<dbReference type="EMBL" id="FXYY01000009">
    <property type="protein sequence ID" value="SMX83309.1"/>
    <property type="molecule type" value="Genomic_DNA"/>
</dbReference>
<dbReference type="GO" id="GO:0006094">
    <property type="term" value="P:gluconeogenesis"/>
    <property type="evidence" value="ECO:0007669"/>
    <property type="project" value="UniProtKB-KW"/>
</dbReference>
<dbReference type="GO" id="GO:0051539">
    <property type="term" value="F:4 iron, 4 sulfur cluster binding"/>
    <property type="evidence" value="ECO:0007669"/>
    <property type="project" value="UniProtKB-KW"/>
</dbReference>
<keyword evidence="9" id="KW-0408">Iron</keyword>
<dbReference type="InterPro" id="IPR051318">
    <property type="entry name" value="Fe-S_L-Ser"/>
</dbReference>
<dbReference type="InterPro" id="IPR005131">
    <property type="entry name" value="Ser_deHydtase_bsu"/>
</dbReference>
<evidence type="ECO:0000313" key="18">
    <source>
        <dbReference type="Proteomes" id="UP000234641"/>
    </source>
</evidence>
<evidence type="ECO:0000256" key="6">
    <source>
        <dbReference type="ARBA" id="ARBA00022432"/>
    </source>
</evidence>
<comment type="pathway">
    <text evidence="2">Carbohydrate biosynthesis; gluconeogenesis.</text>
</comment>
<evidence type="ECO:0000256" key="13">
    <source>
        <dbReference type="ARBA" id="ARBA00049406"/>
    </source>
</evidence>
<dbReference type="FunFam" id="3.30.1330.90:FF:000001">
    <property type="entry name" value="L-serine ammonia-lyase 1"/>
    <property type="match status" value="1"/>
</dbReference>
<proteinExistence type="inferred from homology"/>
<evidence type="ECO:0000259" key="15">
    <source>
        <dbReference type="Pfam" id="PF03313"/>
    </source>
</evidence>
<dbReference type="GO" id="GO:0046872">
    <property type="term" value="F:metal ion binding"/>
    <property type="evidence" value="ECO:0007669"/>
    <property type="project" value="UniProtKB-KW"/>
</dbReference>
<dbReference type="Gene3D" id="3.30.1330.90">
    <property type="entry name" value="D-3-phosphoglycerate dehydrogenase, domain 3"/>
    <property type="match status" value="1"/>
</dbReference>
<dbReference type="InterPro" id="IPR029009">
    <property type="entry name" value="ASB_dom_sf"/>
</dbReference>
<gene>
    <name evidence="17" type="ORF">BLIN9172_01842</name>
</gene>
<feature type="compositionally biased region" description="Gly residues" evidence="14">
    <location>
        <begin position="241"/>
        <end position="265"/>
    </location>
</feature>
<organism evidence="17 18">
    <name type="scientific">Brevibacterium linens ATCC 9172</name>
    <dbReference type="NCBI Taxonomy" id="1255617"/>
    <lineage>
        <taxon>Bacteria</taxon>
        <taxon>Bacillati</taxon>
        <taxon>Actinomycetota</taxon>
        <taxon>Actinomycetes</taxon>
        <taxon>Micrococcales</taxon>
        <taxon>Brevibacteriaceae</taxon>
        <taxon>Brevibacterium</taxon>
    </lineage>
</organism>
<feature type="domain" description="Serine dehydratase beta chain" evidence="16">
    <location>
        <begin position="75"/>
        <end position="229"/>
    </location>
</feature>
<protein>
    <recommendedName>
        <fullName evidence="5">L-serine dehydratase</fullName>
        <ecNumber evidence="4">4.3.1.17</ecNumber>
    </recommendedName>
    <alternativeName>
        <fullName evidence="12">L-serine deaminase</fullName>
    </alternativeName>
</protein>
<dbReference type="SUPFAM" id="SSF143548">
    <property type="entry name" value="Serine metabolism enzymes domain"/>
    <property type="match status" value="1"/>
</dbReference>
<evidence type="ECO:0000256" key="1">
    <source>
        <dbReference type="ARBA" id="ARBA00001966"/>
    </source>
</evidence>
<dbReference type="Pfam" id="PF03315">
    <property type="entry name" value="SDH_beta"/>
    <property type="match status" value="1"/>
</dbReference>
<accession>A0A2H1J799</accession>
<evidence type="ECO:0000256" key="9">
    <source>
        <dbReference type="ARBA" id="ARBA00023004"/>
    </source>
</evidence>
<feature type="domain" description="Serine dehydratase-like alpha subunit" evidence="15">
    <location>
        <begin position="305"/>
        <end position="575"/>
    </location>
</feature>
<evidence type="ECO:0000313" key="17">
    <source>
        <dbReference type="EMBL" id="SMX83309.1"/>
    </source>
</evidence>
<evidence type="ECO:0000256" key="8">
    <source>
        <dbReference type="ARBA" id="ARBA00022723"/>
    </source>
</evidence>
<evidence type="ECO:0000256" key="7">
    <source>
        <dbReference type="ARBA" id="ARBA00022485"/>
    </source>
</evidence>
<dbReference type="NCBIfam" id="TIGR00720">
    <property type="entry name" value="sda_mono"/>
    <property type="match status" value="1"/>
</dbReference>
<evidence type="ECO:0000256" key="2">
    <source>
        <dbReference type="ARBA" id="ARBA00004742"/>
    </source>
</evidence>
<feature type="region of interest" description="Disordered" evidence="14">
    <location>
        <begin position="1"/>
        <end position="26"/>
    </location>
</feature>
<evidence type="ECO:0000256" key="3">
    <source>
        <dbReference type="ARBA" id="ARBA00008636"/>
    </source>
</evidence>
<dbReference type="InterPro" id="IPR004644">
    <property type="entry name" value="Fe-S_L-Ser_mono"/>
</dbReference>
<evidence type="ECO:0000256" key="5">
    <source>
        <dbReference type="ARBA" id="ARBA00018995"/>
    </source>
</evidence>
<keyword evidence="7" id="KW-0004">4Fe-4S</keyword>
<dbReference type="GO" id="GO:0003941">
    <property type="term" value="F:L-serine ammonia-lyase activity"/>
    <property type="evidence" value="ECO:0007669"/>
    <property type="project" value="UniProtKB-EC"/>
</dbReference>
<dbReference type="Pfam" id="PF03313">
    <property type="entry name" value="SDH_alpha"/>
    <property type="match status" value="1"/>
</dbReference>